<evidence type="ECO:0000256" key="4">
    <source>
        <dbReference type="ARBA" id="ARBA00022603"/>
    </source>
</evidence>
<dbReference type="InterPro" id="IPR029063">
    <property type="entry name" value="SAM-dependent_MTases_sf"/>
</dbReference>
<dbReference type="EMBL" id="LT598465">
    <property type="protein sequence ID" value="SCU92420.1"/>
    <property type="molecule type" value="Genomic_DNA"/>
</dbReference>
<evidence type="ECO:0000259" key="8">
    <source>
        <dbReference type="Pfam" id="PF13847"/>
    </source>
</evidence>
<dbReference type="AlphaFoldDB" id="A0A1G4JP53"/>
<evidence type="ECO:0000256" key="2">
    <source>
        <dbReference type="ARBA" id="ARBA00022448"/>
    </source>
</evidence>
<dbReference type="SUPFAM" id="SSF53335">
    <property type="entry name" value="S-adenosyl-L-methionine-dependent methyltransferases"/>
    <property type="match status" value="1"/>
</dbReference>
<reference evidence="9 10" key="1">
    <citation type="submission" date="2016-03" db="EMBL/GenBank/DDBJ databases">
        <authorList>
            <person name="Devillers H."/>
        </authorList>
    </citation>
    <scope>NUCLEOTIDE SEQUENCE [LARGE SCALE GENOMIC DNA]</scope>
    <source>
        <strain evidence="9">CBS 11717</strain>
    </source>
</reference>
<sequence>MCDDTTKLNKSKLGTKQYWDQFYELEKKNFEENPEDTGECWFADNDAEANMVEFLMENVGQHRISQNCSILDLGTGNGHLLFQIFEEGFQGKLVGVDYSEHSVQFANEILKNKYNGDTHLSFHTADIFDHSWAPGQFDVVLDKGTLDAIALSGLALEGGKTVVEAYSSVIESLLPPNGVFLITSCNFTQDELIKIIESDNLKVWNTIEYPVFEFGGVKGTTICSVAFKMQ</sequence>
<dbReference type="PANTHER" id="PTHR12843:SF5">
    <property type="entry name" value="EEF1A LYSINE METHYLTRANSFERASE 2"/>
    <property type="match status" value="1"/>
</dbReference>
<dbReference type="GO" id="GO:0016279">
    <property type="term" value="F:protein-lysine N-methyltransferase activity"/>
    <property type="evidence" value="ECO:0007669"/>
    <property type="project" value="UniProtKB-UniRule"/>
</dbReference>
<keyword evidence="5 7" id="KW-0808">Transferase</keyword>
<dbReference type="Gene3D" id="3.40.50.150">
    <property type="entry name" value="Vaccinia Virus protein VP39"/>
    <property type="match status" value="1"/>
</dbReference>
<dbReference type="InterPro" id="IPR025714">
    <property type="entry name" value="Methyltranfer_dom"/>
</dbReference>
<dbReference type="HAMAP" id="MF_03188">
    <property type="entry name" value="Methyltr_EFM4"/>
    <property type="match status" value="1"/>
</dbReference>
<evidence type="ECO:0000256" key="6">
    <source>
        <dbReference type="ARBA" id="ARBA00022691"/>
    </source>
</evidence>
<protein>
    <recommendedName>
        <fullName evidence="7">Protein-lysine N-methyltransferase EFM4</fullName>
        <ecNumber evidence="7">2.1.1.-</ecNumber>
    </recommendedName>
    <alternativeName>
        <fullName evidence="7">Elongation factor methyltransferase 4</fullName>
    </alternativeName>
</protein>
<dbReference type="GO" id="GO:0032259">
    <property type="term" value="P:methylation"/>
    <property type="evidence" value="ECO:0007669"/>
    <property type="project" value="UniProtKB-KW"/>
</dbReference>
<accession>A0A1G4JP53</accession>
<dbReference type="STRING" id="1230905.A0A1G4JP53"/>
<feature type="domain" description="Methyltransferase" evidence="8">
    <location>
        <begin position="65"/>
        <end position="216"/>
    </location>
</feature>
<evidence type="ECO:0000256" key="7">
    <source>
        <dbReference type="HAMAP-Rule" id="MF_03188"/>
    </source>
</evidence>
<dbReference type="Proteomes" id="UP000191024">
    <property type="component" value="Chromosome E"/>
</dbReference>
<comment type="function">
    <text evidence="7">S-adenosyl-L-methionine-dependent protein-lysine N-methyltransferase that mono- and dimethylates elongation factor 1-alpha at 'Lys-316'. May play a role in intracellular transport.</text>
</comment>
<dbReference type="InterPro" id="IPR026635">
    <property type="entry name" value="Efm4/METTL10"/>
</dbReference>
<keyword evidence="2 7" id="KW-0813">Transport</keyword>
<name>A0A1G4JP53_9SACH</name>
<evidence type="ECO:0000313" key="9">
    <source>
        <dbReference type="EMBL" id="SCU92420.1"/>
    </source>
</evidence>
<evidence type="ECO:0000313" key="10">
    <source>
        <dbReference type="Proteomes" id="UP000191024"/>
    </source>
</evidence>
<keyword evidence="3 7" id="KW-0963">Cytoplasm</keyword>
<evidence type="ECO:0000256" key="3">
    <source>
        <dbReference type="ARBA" id="ARBA00022490"/>
    </source>
</evidence>
<dbReference type="FunFam" id="3.40.50.150:FF:000287">
    <property type="entry name" value="Protein-lysine N-methyltransferase EFM4"/>
    <property type="match status" value="1"/>
</dbReference>
<dbReference type="CDD" id="cd02440">
    <property type="entry name" value="AdoMet_MTases"/>
    <property type="match status" value="1"/>
</dbReference>
<keyword evidence="10" id="KW-1185">Reference proteome</keyword>
<comment type="subcellular location">
    <subcellularLocation>
        <location evidence="1 7">Cytoplasm</location>
    </subcellularLocation>
</comment>
<keyword evidence="6 7" id="KW-0949">S-adenosyl-L-methionine</keyword>
<evidence type="ECO:0000256" key="5">
    <source>
        <dbReference type="ARBA" id="ARBA00022679"/>
    </source>
</evidence>
<comment type="similarity">
    <text evidence="7">Belongs to the class I-like SAM-binding methyltransferase superfamily. EFM4 family.</text>
</comment>
<dbReference type="Pfam" id="PF13847">
    <property type="entry name" value="Methyltransf_31"/>
    <property type="match status" value="1"/>
</dbReference>
<evidence type="ECO:0000256" key="1">
    <source>
        <dbReference type="ARBA" id="ARBA00004496"/>
    </source>
</evidence>
<dbReference type="GO" id="GO:0016192">
    <property type="term" value="P:vesicle-mediated transport"/>
    <property type="evidence" value="ECO:0007669"/>
    <property type="project" value="UniProtKB-UniRule"/>
</dbReference>
<organism evidence="9 10">
    <name type="scientific">Lachancea mirantina</name>
    <dbReference type="NCBI Taxonomy" id="1230905"/>
    <lineage>
        <taxon>Eukaryota</taxon>
        <taxon>Fungi</taxon>
        <taxon>Dikarya</taxon>
        <taxon>Ascomycota</taxon>
        <taxon>Saccharomycotina</taxon>
        <taxon>Saccharomycetes</taxon>
        <taxon>Saccharomycetales</taxon>
        <taxon>Saccharomycetaceae</taxon>
        <taxon>Lachancea</taxon>
    </lineage>
</organism>
<dbReference type="EC" id="2.1.1.-" evidence="7"/>
<keyword evidence="4 7" id="KW-0489">Methyltransferase</keyword>
<gene>
    <name evidence="7" type="primary">EFM4</name>
    <name evidence="9" type="ORF">LAMI_0E10308G</name>
</gene>
<dbReference type="PANTHER" id="PTHR12843">
    <property type="entry name" value="PROTEIN-LYSINE N-METHYLTRANSFERASE METTL10"/>
    <property type="match status" value="1"/>
</dbReference>
<dbReference type="GO" id="GO:0005737">
    <property type="term" value="C:cytoplasm"/>
    <property type="evidence" value="ECO:0007669"/>
    <property type="project" value="UniProtKB-SubCell"/>
</dbReference>
<proteinExistence type="inferred from homology"/>
<dbReference type="OrthoDB" id="10069295at2759"/>